<dbReference type="EMBL" id="JAAGWY010000001">
    <property type="protein sequence ID" value="NEN05697.1"/>
    <property type="molecule type" value="Genomic_DNA"/>
</dbReference>
<evidence type="ECO:0000256" key="1">
    <source>
        <dbReference type="ARBA" id="ARBA00023125"/>
    </source>
</evidence>
<dbReference type="PANTHER" id="PTHR30204:SF58">
    <property type="entry name" value="HTH-TYPE TRANSCRIPTIONAL REGULATOR YFMP"/>
    <property type="match status" value="1"/>
</dbReference>
<comment type="caution">
    <text evidence="3">The sequence shown here is derived from an EMBL/GenBank/DDBJ whole genome shotgun (WGS) entry which is preliminary data.</text>
</comment>
<dbReference type="SMART" id="SM00422">
    <property type="entry name" value="HTH_MERR"/>
    <property type="match status" value="1"/>
</dbReference>
<gene>
    <name evidence="3" type="ORF">G3T36_07410</name>
</gene>
<name>A0A6L9XWY0_9MICO</name>
<dbReference type="PANTHER" id="PTHR30204">
    <property type="entry name" value="REDOX-CYCLING DRUG-SENSING TRANSCRIPTIONAL ACTIVATOR SOXR"/>
    <property type="match status" value="1"/>
</dbReference>
<proteinExistence type="predicted"/>
<dbReference type="AlphaFoldDB" id="A0A6L9XWY0"/>
<protein>
    <submittedName>
        <fullName evidence="3">MerR family transcriptional regulator</fullName>
    </submittedName>
</protein>
<accession>A0A6L9XWY0</accession>
<keyword evidence="1" id="KW-0238">DNA-binding</keyword>
<dbReference type="Pfam" id="PF13411">
    <property type="entry name" value="MerR_1"/>
    <property type="match status" value="1"/>
</dbReference>
<keyword evidence="4" id="KW-1185">Reference proteome</keyword>
<dbReference type="Proteomes" id="UP000474967">
    <property type="component" value="Unassembled WGS sequence"/>
</dbReference>
<dbReference type="InterPro" id="IPR009061">
    <property type="entry name" value="DNA-bd_dom_put_sf"/>
</dbReference>
<organism evidence="3 4">
    <name type="scientific">Leifsonia tongyongensis</name>
    <dbReference type="NCBI Taxonomy" id="1268043"/>
    <lineage>
        <taxon>Bacteria</taxon>
        <taxon>Bacillati</taxon>
        <taxon>Actinomycetota</taxon>
        <taxon>Actinomycetes</taxon>
        <taxon>Micrococcales</taxon>
        <taxon>Microbacteriaceae</taxon>
        <taxon>Leifsonia</taxon>
    </lineage>
</organism>
<evidence type="ECO:0000259" key="2">
    <source>
        <dbReference type="PROSITE" id="PS50937"/>
    </source>
</evidence>
<dbReference type="PROSITE" id="PS50937">
    <property type="entry name" value="HTH_MERR_2"/>
    <property type="match status" value="1"/>
</dbReference>
<evidence type="ECO:0000313" key="3">
    <source>
        <dbReference type="EMBL" id="NEN05697.1"/>
    </source>
</evidence>
<dbReference type="InterPro" id="IPR000551">
    <property type="entry name" value="MerR-type_HTH_dom"/>
</dbReference>
<reference evidence="3 4" key="1">
    <citation type="journal article" date="2014" name="J. Microbiol.">
        <title>Diaminobutyricibacter tongyongensis gen. nov., sp. nov. and Homoserinibacter gongjuensis gen. nov., sp. nov. belong to the family Microbacteriaceae.</title>
        <authorList>
            <person name="Kim S.J."/>
            <person name="Ahn J.H."/>
            <person name="Weon H.Y."/>
            <person name="Hamada M."/>
            <person name="Suzuki K."/>
            <person name="Kwon S.W."/>
        </authorList>
    </citation>
    <scope>NUCLEOTIDE SEQUENCE [LARGE SCALE GENOMIC DNA]</scope>
    <source>
        <strain evidence="3 4">NBRC 108724</strain>
    </source>
</reference>
<dbReference type="SUPFAM" id="SSF46955">
    <property type="entry name" value="Putative DNA-binding domain"/>
    <property type="match status" value="1"/>
</dbReference>
<feature type="domain" description="HTH merR-type" evidence="2">
    <location>
        <begin position="19"/>
        <end position="87"/>
    </location>
</feature>
<dbReference type="InterPro" id="IPR047057">
    <property type="entry name" value="MerR_fam"/>
</dbReference>
<sequence length="114" mass="12427">MQESEQNLKMEEPPTSRAVYSMAVAAELLGLPPATLRLYERKGLLTPARTEGGTRRYSADDIERMRRVADLQGDGVNLAGIGKVLDLEGENAALRREIAERDPGAEALSDEESA</sequence>
<dbReference type="GO" id="GO:0003677">
    <property type="term" value="F:DNA binding"/>
    <property type="evidence" value="ECO:0007669"/>
    <property type="project" value="UniProtKB-KW"/>
</dbReference>
<evidence type="ECO:0000313" key="4">
    <source>
        <dbReference type="Proteomes" id="UP000474967"/>
    </source>
</evidence>
<dbReference type="Gene3D" id="1.10.1660.10">
    <property type="match status" value="1"/>
</dbReference>
<dbReference type="GO" id="GO:0003700">
    <property type="term" value="F:DNA-binding transcription factor activity"/>
    <property type="evidence" value="ECO:0007669"/>
    <property type="project" value="InterPro"/>
</dbReference>